<sequence length="322" mass="34400">MTATVPQAGAAASKRDLDLGIFLENEKVNSIRNAIPNLELNREDATVYGSSDSIVAVPSNYGKLISAIPNANSSSDLEDSDISASFYFDEWVPTVSDTWEKGTKGRLVATDNGLLFQRGTTPTEKSSLLQAIDRPYFNDNNTKVAVAPEEGRVFFSHKNRGDSSSATDESASVKSAETNTKQSQKRIESVTAIGGDDLDEILGPQTKSESSKEINLKTKKHTTHAISGPQLSSQISAKSTGSGQVGANLLYCIWDYIDCVFCLTASVAPPVSIACWIIVCLDGGLALAMEYITDFGCKTLVDGGVAALEDLVDEYGGQVPRP</sequence>
<protein>
    <submittedName>
        <fullName evidence="2">Uncharacterized protein</fullName>
    </submittedName>
</protein>
<feature type="compositionally biased region" description="Polar residues" evidence="1">
    <location>
        <begin position="162"/>
        <end position="182"/>
    </location>
</feature>
<dbReference type="Proteomes" id="UP000465846">
    <property type="component" value="Chromosome"/>
</dbReference>
<gene>
    <name evidence="2" type="ORF">G3I44_18560</name>
</gene>
<evidence type="ECO:0000256" key="1">
    <source>
        <dbReference type="SAM" id="MobiDB-lite"/>
    </source>
</evidence>
<dbReference type="EMBL" id="CP048739">
    <property type="protein sequence ID" value="QIB76096.1"/>
    <property type="molecule type" value="Genomic_DNA"/>
</dbReference>
<accession>A0A6C0UKR6</accession>
<name>A0A6C0UKR6_9EURY</name>
<dbReference type="AlphaFoldDB" id="A0A6C0UKR6"/>
<dbReference type="GeneID" id="44081447"/>
<evidence type="ECO:0000313" key="3">
    <source>
        <dbReference type="Proteomes" id="UP000465846"/>
    </source>
</evidence>
<organism evidence="2 3">
    <name type="scientific">Halogeometricum borinquense</name>
    <dbReference type="NCBI Taxonomy" id="60847"/>
    <lineage>
        <taxon>Archaea</taxon>
        <taxon>Methanobacteriati</taxon>
        <taxon>Methanobacteriota</taxon>
        <taxon>Stenosarchaea group</taxon>
        <taxon>Halobacteria</taxon>
        <taxon>Halobacteriales</taxon>
        <taxon>Haloferacaceae</taxon>
        <taxon>Halogeometricum</taxon>
    </lineage>
</organism>
<feature type="region of interest" description="Disordered" evidence="1">
    <location>
        <begin position="155"/>
        <end position="189"/>
    </location>
</feature>
<evidence type="ECO:0000313" key="2">
    <source>
        <dbReference type="EMBL" id="QIB76096.1"/>
    </source>
</evidence>
<reference evidence="2 3" key="1">
    <citation type="submission" date="2020-02" db="EMBL/GenBank/DDBJ databases">
        <title>Whole genome sequence of Halogeometricum borinquense strain wsp4.</title>
        <authorList>
            <person name="Verma D.K."/>
            <person name="Gopal K."/>
            <person name="Prasad E.S."/>
        </authorList>
    </citation>
    <scope>NUCLEOTIDE SEQUENCE [LARGE SCALE GENOMIC DNA]</scope>
    <source>
        <strain evidence="3">wsp4</strain>
    </source>
</reference>
<dbReference type="RefSeq" id="WP_163487795.1">
    <property type="nucleotide sequence ID" value="NZ_CP048739.1"/>
</dbReference>
<proteinExistence type="predicted"/>